<gene>
    <name evidence="7" type="ORF">P7228_06510</name>
</gene>
<feature type="transmembrane region" description="Helical" evidence="6">
    <location>
        <begin position="427"/>
        <end position="447"/>
    </location>
</feature>
<feature type="transmembrane region" description="Helical" evidence="6">
    <location>
        <begin position="299"/>
        <end position="323"/>
    </location>
</feature>
<feature type="transmembrane region" description="Helical" evidence="6">
    <location>
        <begin position="262"/>
        <end position="287"/>
    </location>
</feature>
<dbReference type="PANTHER" id="PTHR30250:SF11">
    <property type="entry name" value="O-ANTIGEN TRANSPORTER-RELATED"/>
    <property type="match status" value="1"/>
</dbReference>
<dbReference type="Pfam" id="PF01943">
    <property type="entry name" value="Polysacc_synt"/>
    <property type="match status" value="1"/>
</dbReference>
<feature type="transmembrane region" description="Helical" evidence="6">
    <location>
        <begin position="367"/>
        <end position="387"/>
    </location>
</feature>
<keyword evidence="5 6" id="KW-0472">Membrane</keyword>
<feature type="transmembrane region" description="Helical" evidence="6">
    <location>
        <begin position="453"/>
        <end position="472"/>
    </location>
</feature>
<evidence type="ECO:0000313" key="8">
    <source>
        <dbReference type="Proteomes" id="UP001215827"/>
    </source>
</evidence>
<dbReference type="Proteomes" id="UP001215827">
    <property type="component" value="Chromosome"/>
</dbReference>
<feature type="transmembrane region" description="Helical" evidence="6">
    <location>
        <begin position="224"/>
        <end position="242"/>
    </location>
</feature>
<feature type="transmembrane region" description="Helical" evidence="6">
    <location>
        <begin position="118"/>
        <end position="140"/>
    </location>
</feature>
<organism evidence="7 8">
    <name type="scientific">Altererythrobacter arenosus</name>
    <dbReference type="NCBI Taxonomy" id="3032592"/>
    <lineage>
        <taxon>Bacteria</taxon>
        <taxon>Pseudomonadati</taxon>
        <taxon>Pseudomonadota</taxon>
        <taxon>Alphaproteobacteria</taxon>
        <taxon>Sphingomonadales</taxon>
        <taxon>Erythrobacteraceae</taxon>
        <taxon>Altererythrobacter</taxon>
    </lineage>
</organism>
<evidence type="ECO:0000256" key="6">
    <source>
        <dbReference type="SAM" id="Phobius"/>
    </source>
</evidence>
<dbReference type="PANTHER" id="PTHR30250">
    <property type="entry name" value="PST FAMILY PREDICTED COLANIC ACID TRANSPORTER"/>
    <property type="match status" value="1"/>
</dbReference>
<dbReference type="EMBL" id="CP121106">
    <property type="protein sequence ID" value="WFL78710.1"/>
    <property type="molecule type" value="Genomic_DNA"/>
</dbReference>
<keyword evidence="3 6" id="KW-0812">Transmembrane</keyword>
<evidence type="ECO:0000256" key="3">
    <source>
        <dbReference type="ARBA" id="ARBA00022692"/>
    </source>
</evidence>
<dbReference type="InterPro" id="IPR050833">
    <property type="entry name" value="Poly_Biosynth_Transport"/>
</dbReference>
<feature type="transmembrane region" description="Helical" evidence="6">
    <location>
        <begin position="152"/>
        <end position="176"/>
    </location>
</feature>
<feature type="transmembrane region" description="Helical" evidence="6">
    <location>
        <begin position="335"/>
        <end position="355"/>
    </location>
</feature>
<protein>
    <recommendedName>
        <fullName evidence="9">Oligosaccharide flippase family protein</fullName>
    </recommendedName>
</protein>
<feature type="transmembrane region" description="Helical" evidence="6">
    <location>
        <begin position="393"/>
        <end position="415"/>
    </location>
</feature>
<accession>A0ABY8FXC4</accession>
<proteinExistence type="predicted"/>
<feature type="transmembrane region" description="Helical" evidence="6">
    <location>
        <begin position="91"/>
        <end position="112"/>
    </location>
</feature>
<dbReference type="RefSeq" id="WP_278017400.1">
    <property type="nucleotide sequence ID" value="NZ_CP121106.1"/>
</dbReference>
<evidence type="ECO:0000256" key="2">
    <source>
        <dbReference type="ARBA" id="ARBA00022475"/>
    </source>
</evidence>
<feature type="transmembrane region" description="Helical" evidence="6">
    <location>
        <begin position="48"/>
        <end position="70"/>
    </location>
</feature>
<feature type="transmembrane region" description="Helical" evidence="6">
    <location>
        <begin position="182"/>
        <end position="203"/>
    </location>
</feature>
<keyword evidence="4 6" id="KW-1133">Transmembrane helix</keyword>
<evidence type="ECO:0000256" key="4">
    <source>
        <dbReference type="ARBA" id="ARBA00022989"/>
    </source>
</evidence>
<name>A0ABY8FXC4_9SPHN</name>
<feature type="transmembrane region" description="Helical" evidence="6">
    <location>
        <begin position="20"/>
        <end position="42"/>
    </location>
</feature>
<reference evidence="7 8" key="1">
    <citation type="submission" date="2023-03" db="EMBL/GenBank/DDBJ databases">
        <title>Altererythrobacter sp. CAU 1644 isolated from sand.</title>
        <authorList>
            <person name="Kim W."/>
        </authorList>
    </citation>
    <scope>NUCLEOTIDE SEQUENCE [LARGE SCALE GENOMIC DNA]</scope>
    <source>
        <strain evidence="7 8">CAU 1644</strain>
    </source>
</reference>
<evidence type="ECO:0000256" key="5">
    <source>
        <dbReference type="ARBA" id="ARBA00023136"/>
    </source>
</evidence>
<sequence length="488" mass="52841">MPFISELAAMRAESRAGRVMLLSCGPVASAVFSTGLVFLISWNFKPEILGSIAILELTAVFFTMALTFGCDQAYVREFASEKDKAALLANAFRVPTFATVAAVALLLVFLLIWEIEIIPQAGIAGTILAVGYAAGALIIRLLSTVLRMSERLLALAVLQATQRVVTLVLVTAVVVLTDVRQLMIVLSCYLLAVLVSVALHIFALRGELIEASRRQFHWEGAERLLRFGIPAGLAAILYALLASSDRLALAFWGSVRDLGIYMVAQSIAAILTIFTSIFAIIWAPFVYQSVAREKDESSYTPYVEAIVFASFACAGTISALAWFLPILFPADYDQLARYVPACMALPLFYLLAETYGVGLGVSRRMDVAFTISGGGAAVALALSFLLVPQFGVAGAALGILLGSLVFLIGRAELAARIWYRLPSQKMYFAVTLFTLGAALSLALGSVFQTWLMMYWVGFLIALFAMFRARLLLVSSLARQAYLQLSGPK</sequence>
<comment type="subcellular location">
    <subcellularLocation>
        <location evidence="1">Cell membrane</location>
        <topology evidence="1">Multi-pass membrane protein</topology>
    </subcellularLocation>
</comment>
<evidence type="ECO:0000313" key="7">
    <source>
        <dbReference type="EMBL" id="WFL78710.1"/>
    </source>
</evidence>
<evidence type="ECO:0008006" key="9">
    <source>
        <dbReference type="Google" id="ProtNLM"/>
    </source>
</evidence>
<keyword evidence="2" id="KW-1003">Cell membrane</keyword>
<dbReference type="InterPro" id="IPR002797">
    <property type="entry name" value="Polysacc_synth"/>
</dbReference>
<evidence type="ECO:0000256" key="1">
    <source>
        <dbReference type="ARBA" id="ARBA00004651"/>
    </source>
</evidence>
<keyword evidence="8" id="KW-1185">Reference proteome</keyword>